<feature type="region of interest" description="Disordered" evidence="1">
    <location>
        <begin position="1"/>
        <end position="22"/>
    </location>
</feature>
<gene>
    <name evidence="2" type="ORF">A3E39_01385</name>
</gene>
<reference evidence="2 3" key="1">
    <citation type="journal article" date="2016" name="Nat. Commun.">
        <title>Thousands of microbial genomes shed light on interconnected biogeochemical processes in an aquifer system.</title>
        <authorList>
            <person name="Anantharaman K."/>
            <person name="Brown C.T."/>
            <person name="Hug L.A."/>
            <person name="Sharon I."/>
            <person name="Castelle C.J."/>
            <person name="Probst A.J."/>
            <person name="Thomas B.C."/>
            <person name="Singh A."/>
            <person name="Wilkins M.J."/>
            <person name="Karaoz U."/>
            <person name="Brodie E.L."/>
            <person name="Williams K.H."/>
            <person name="Hubbard S.S."/>
            <person name="Banfield J.F."/>
        </authorList>
    </citation>
    <scope>NUCLEOTIDE SEQUENCE [LARGE SCALE GENOMIC DNA]</scope>
</reference>
<sequence length="1346" mass="140051">MRGIPTDPTYHTPSDDSHVPDHKRSVRISASFIGIIHHMKSLKKVFSSFVSMTTILWSVGGTLAFPSVASAATLNPGDLVKASGPAVYYYGADGKRYVFPNEKTYFSWYSDFSSVKTITDAELAAIMIGGNVTIRPGTKLVKITTDPKVYAVTGRCAMLHWIETEALAKTLYGDSWAQSVVDVPDSFFVNYSVGSSVNSPVHPDGQLVSYAGDTNTYMVWGGSKRNVTAAGMTANMLHAGDAVPTTVVYTAGADVTGYEADLADVACTSQAPVTGGLSVALAPDTPAGQNVPRNASSVSLVKVNLTAGSDQALLNGLSFRRVGTGAAADFANVYLYDQNLQRLTTGRTINSTTHVVEFNSLGISVPAGTTISVYLYGDFGVAAGSTGGQHSMELTDAASVVISGTGTVSGSFPVRGNTFTVGTTAAARVEITKGVQPTNPTIGTKDAEISNFRITANTNDVEVRQVTLYQSGSITNSDLKNLKLWQGTTQVASATGVSSKNLITLVFNPPYVITNGTTKTFKLTADIAGRADRTITTYVEYTTDVTAIDKVYNAGAAICIADTAIGGCSAVAQGSFDGDTQGTAGTTDDNLLTVTTQGGQLTVAFNGPSTGNVAKGTLKVPFFNFALSSPDNALEIRRFTVTLTGNAGSQVKGTASTEYFRNFKIIDTDTGATVMGPIGMPTAVASPALTTGNIIFTDSWNLNAGQTRNLAVVADISNSEDVASELFGDGNNAYTMAFVAFGSSDIRVVDTGEFLATTKIVPNAAITGNAQTVKASSLSVSLATTPTGTTIVKKQQNVDAVGLTFTAGQQSDMTITSVKLTGKAQTAFVPGYTAAKFAQLVTLISLWDGATQVGLSKAPDTTTGDAQITNMSISVPKGTSKTLTAKVTLASTVSSTTSTDQFAIGIAAAADVTAQDQEANSVTATLDAGVVNNSAAASQTVIQSVRNSGIINYQQDSHPQTAILVAGGSAWKVFARFKASTQFEAATIDRVRIMHPPDGGQNADFAMVAVAQNGDVTNRQDTLSAGTTSSKDIDLSQNPIKVAKDGTVQFELWAKLSALSTTSSATTGSPRSGDQPTLALATDTRTGEWDANYINQINIRGTGDASGERLYATSTNGLYGNVMVLRKTKPTVTKLAVSTNTLSSGSDTEIYKFQVTPDANGNVSWMQIIFTVNTSTNITNLNNFRLYKGSTPLNVSAGSAEVFIRDAVTGGDLTGATGLGGHGRIVVRLVNEESVTGSGTVYTLRATPTFTSTGNTISTQFYRSSGGTVTGYIVDGDMGGALGIDTSVGGGVAYQGINASGTFLWSDLADGSVHVNGNTSGTAGGSRDWTNDVLLEDLTQTQVISN</sequence>
<organism evidence="2 3">
    <name type="scientific">Candidatus Uhrbacteria bacterium RIFCSPHIGHO2_12_FULL_60_25</name>
    <dbReference type="NCBI Taxonomy" id="1802399"/>
    <lineage>
        <taxon>Bacteria</taxon>
        <taxon>Candidatus Uhriibacteriota</taxon>
    </lineage>
</organism>
<name>A0A1F7UM67_9BACT</name>
<dbReference type="EMBL" id="MGEH01000024">
    <property type="protein sequence ID" value="OGL78797.1"/>
    <property type="molecule type" value="Genomic_DNA"/>
</dbReference>
<protein>
    <submittedName>
        <fullName evidence="2">Uncharacterized protein</fullName>
    </submittedName>
</protein>
<evidence type="ECO:0000313" key="2">
    <source>
        <dbReference type="EMBL" id="OGL78797.1"/>
    </source>
</evidence>
<dbReference type="STRING" id="1802399.A3E39_01385"/>
<evidence type="ECO:0000256" key="1">
    <source>
        <dbReference type="SAM" id="MobiDB-lite"/>
    </source>
</evidence>
<feature type="compositionally biased region" description="Basic and acidic residues" evidence="1">
    <location>
        <begin position="13"/>
        <end position="22"/>
    </location>
</feature>
<evidence type="ECO:0000313" key="3">
    <source>
        <dbReference type="Proteomes" id="UP000176603"/>
    </source>
</evidence>
<comment type="caution">
    <text evidence="2">The sequence shown here is derived from an EMBL/GenBank/DDBJ whole genome shotgun (WGS) entry which is preliminary data.</text>
</comment>
<accession>A0A1F7UM67</accession>
<proteinExistence type="predicted"/>
<dbReference type="Proteomes" id="UP000176603">
    <property type="component" value="Unassembled WGS sequence"/>
</dbReference>